<evidence type="ECO:0000256" key="2">
    <source>
        <dbReference type="PROSITE-ProRule" id="PRU00076"/>
    </source>
</evidence>
<dbReference type="SMART" id="SM00327">
    <property type="entry name" value="VWA"/>
    <property type="match status" value="1"/>
</dbReference>
<feature type="domain" description="EGF-like" evidence="4">
    <location>
        <begin position="291"/>
        <end position="328"/>
    </location>
</feature>
<dbReference type="PROSITE" id="PS00022">
    <property type="entry name" value="EGF_1"/>
    <property type="match status" value="3"/>
</dbReference>
<feature type="domain" description="EGF-like" evidence="4">
    <location>
        <begin position="473"/>
        <end position="509"/>
    </location>
</feature>
<dbReference type="Pfam" id="PF00008">
    <property type="entry name" value="EGF"/>
    <property type="match status" value="2"/>
</dbReference>
<dbReference type="EMBL" id="FN653176">
    <property type="protein sequence ID" value="CBY13313.1"/>
    <property type="molecule type" value="Genomic_DNA"/>
</dbReference>
<dbReference type="SMART" id="SM00179">
    <property type="entry name" value="EGF_CA"/>
    <property type="match status" value="2"/>
</dbReference>
<dbReference type="CDD" id="cd00054">
    <property type="entry name" value="EGF_CA"/>
    <property type="match status" value="2"/>
</dbReference>
<dbReference type="Pfam" id="PF13519">
    <property type="entry name" value="VWA_2"/>
    <property type="match status" value="1"/>
</dbReference>
<feature type="disulfide bond" evidence="2">
    <location>
        <begin position="318"/>
        <end position="327"/>
    </location>
</feature>
<dbReference type="SUPFAM" id="SSF53300">
    <property type="entry name" value="vWA-like"/>
    <property type="match status" value="1"/>
</dbReference>
<dbReference type="InterPro" id="IPR002035">
    <property type="entry name" value="VWF_A"/>
</dbReference>
<evidence type="ECO:0000256" key="3">
    <source>
        <dbReference type="SAM" id="MobiDB-lite"/>
    </source>
</evidence>
<dbReference type="InterPro" id="IPR001881">
    <property type="entry name" value="EGF-like_Ca-bd_dom"/>
</dbReference>
<dbReference type="PANTHER" id="PTHR24033:SF151">
    <property type="entry name" value="NOTCH 2"/>
    <property type="match status" value="1"/>
</dbReference>
<reference evidence="6 7" key="1">
    <citation type="journal article" date="2010" name="Science">
        <title>Plasticity of animal genome architecture unmasked by rapid evolution of a pelagic tunicate.</title>
        <authorList>
            <person name="Denoeud F."/>
            <person name="Henriet S."/>
            <person name="Mungpakdee S."/>
            <person name="Aury J.M."/>
            <person name="Da Silva C."/>
            <person name="Brinkmann H."/>
            <person name="Mikhaleva J."/>
            <person name="Olsen L.C."/>
            <person name="Jubin C."/>
            <person name="Canestro C."/>
            <person name="Bouquet J.M."/>
            <person name="Danks G."/>
            <person name="Poulain J."/>
            <person name="Campsteijn C."/>
            <person name="Adamski M."/>
            <person name="Cross I."/>
            <person name="Yadetie F."/>
            <person name="Muffato M."/>
            <person name="Louis A."/>
            <person name="Butcher S."/>
            <person name="Tsagkogeorga G."/>
            <person name="Konrad A."/>
            <person name="Singh S."/>
            <person name="Jensen M.F."/>
            <person name="Cong E.H."/>
            <person name="Eikeseth-Otteraa H."/>
            <person name="Noel B."/>
            <person name="Anthouard V."/>
            <person name="Porcel B.M."/>
            <person name="Kachouri-Lafond R."/>
            <person name="Nishino A."/>
            <person name="Ugolini M."/>
            <person name="Chourrout P."/>
            <person name="Nishida H."/>
            <person name="Aasland R."/>
            <person name="Huzurbazar S."/>
            <person name="Westhof E."/>
            <person name="Delsuc F."/>
            <person name="Lehrach H."/>
            <person name="Reinhardt R."/>
            <person name="Weissenbach J."/>
            <person name="Roy S.W."/>
            <person name="Artiguenave F."/>
            <person name="Postlethwait J.H."/>
            <person name="Manak J.R."/>
            <person name="Thompson E.M."/>
            <person name="Jaillon O."/>
            <person name="Du Pasquier L."/>
            <person name="Boudinot P."/>
            <person name="Liberles D.A."/>
            <person name="Volff J.N."/>
            <person name="Philippe H."/>
            <person name="Lenhard B."/>
            <person name="Roest Crollius H."/>
            <person name="Wincker P."/>
            <person name="Chourrout D."/>
        </authorList>
    </citation>
    <scope>NUCLEOTIDE SEQUENCE [LARGE SCALE GENOMIC DNA]</scope>
</reference>
<dbReference type="SMART" id="SM00181">
    <property type="entry name" value="EGF"/>
    <property type="match status" value="5"/>
</dbReference>
<gene>
    <name evidence="6" type="ORF">GSOID_T00004613001</name>
</gene>
<feature type="disulfide bond" evidence="2">
    <location>
        <begin position="458"/>
        <end position="467"/>
    </location>
</feature>
<dbReference type="Gene3D" id="3.40.50.410">
    <property type="entry name" value="von Willebrand factor, type A domain"/>
    <property type="match status" value="1"/>
</dbReference>
<feature type="disulfide bond" evidence="2">
    <location>
        <begin position="386"/>
        <end position="395"/>
    </location>
</feature>
<organism evidence="6 7">
    <name type="scientific">Oikopleura dioica</name>
    <name type="common">Tunicate</name>
    <dbReference type="NCBI Taxonomy" id="34765"/>
    <lineage>
        <taxon>Eukaryota</taxon>
        <taxon>Metazoa</taxon>
        <taxon>Chordata</taxon>
        <taxon>Tunicata</taxon>
        <taxon>Appendicularia</taxon>
        <taxon>Copelata</taxon>
        <taxon>Oikopleuridae</taxon>
        <taxon>Oikopleura</taxon>
    </lineage>
</organism>
<dbReference type="InterPro" id="IPR000742">
    <property type="entry name" value="EGF"/>
</dbReference>
<feature type="domain" description="EGF-like" evidence="4">
    <location>
        <begin position="364"/>
        <end position="396"/>
    </location>
</feature>
<feature type="domain" description="EGF-like" evidence="4">
    <location>
        <begin position="431"/>
        <end position="468"/>
    </location>
</feature>
<comment type="caution">
    <text evidence="2">Lacks conserved residue(s) required for the propagation of feature annotation.</text>
</comment>
<dbReference type="Gene3D" id="2.10.25.10">
    <property type="entry name" value="Laminin"/>
    <property type="match status" value="4"/>
</dbReference>
<dbReference type="Proteomes" id="UP000001307">
    <property type="component" value="Unassembled WGS sequence"/>
</dbReference>
<evidence type="ECO:0000256" key="1">
    <source>
        <dbReference type="ARBA" id="ARBA00023157"/>
    </source>
</evidence>
<feature type="disulfide bond" evidence="2">
    <location>
        <begin position="499"/>
        <end position="508"/>
    </location>
</feature>
<dbReference type="InterPro" id="IPR051830">
    <property type="entry name" value="NOTCH_homolog"/>
</dbReference>
<dbReference type="PROSITE" id="PS01186">
    <property type="entry name" value="EGF_2"/>
    <property type="match status" value="2"/>
</dbReference>
<dbReference type="AlphaFoldDB" id="E4XUB6"/>
<dbReference type="PROSITE" id="PS50026">
    <property type="entry name" value="EGF_3"/>
    <property type="match status" value="4"/>
</dbReference>
<feature type="region of interest" description="Disordered" evidence="3">
    <location>
        <begin position="338"/>
        <end position="358"/>
    </location>
</feature>
<dbReference type="CDD" id="cd00198">
    <property type="entry name" value="vWFA"/>
    <property type="match status" value="1"/>
</dbReference>
<evidence type="ECO:0000259" key="5">
    <source>
        <dbReference type="PROSITE" id="PS50234"/>
    </source>
</evidence>
<accession>E4XUB6</accession>
<dbReference type="PROSITE" id="PS50234">
    <property type="entry name" value="VWFA"/>
    <property type="match status" value="1"/>
</dbReference>
<dbReference type="PANTHER" id="PTHR24033">
    <property type="entry name" value="EGF-LIKE DOMAIN-CONTAINING PROTEIN"/>
    <property type="match status" value="1"/>
</dbReference>
<dbReference type="GO" id="GO:0005509">
    <property type="term" value="F:calcium ion binding"/>
    <property type="evidence" value="ECO:0007669"/>
    <property type="project" value="InterPro"/>
</dbReference>
<evidence type="ECO:0000313" key="6">
    <source>
        <dbReference type="EMBL" id="CBY13313.1"/>
    </source>
</evidence>
<evidence type="ECO:0000259" key="4">
    <source>
        <dbReference type="PROSITE" id="PS50026"/>
    </source>
</evidence>
<dbReference type="SUPFAM" id="SSF57196">
    <property type="entry name" value="EGF/Laminin"/>
    <property type="match status" value="5"/>
</dbReference>
<dbReference type="InterPro" id="IPR036465">
    <property type="entry name" value="vWFA_dom_sf"/>
</dbReference>
<sequence>MVHYRTKTARLFTSHAIARGGALLTTAMTNVARRAPTLRLESSLVAFQKVYRISNKKKPNVEGMKISSAVLVALNAFTQAQSDAGDNRDNVHSMLRRLLKINGFRDDADLPLNLLQQGCWLQLLNPPGWEASNRAEPVNEMDYLGRSWYKCHQCTTIDDSICLGMSQNYGSPLYDRSFKSYTCPGVPGSCEHNACSCDVKLAEDILAIMIRDGYHSEADTIAGGFDPITRCVKSSTGNGSGSTDSCCGTYPNRFPFHSENGARACCFGKTYDANALSCCADGSIDMVCDLTEDACDPNPCMYGGTCSVGPYGTASCSCTDKYSGQFCEMKKSKRDRLAFDEGSGAQESESDSGKIGELNERHSGTDLCEFIKCENGGKCNMGSCECPSGYSGEFCQRDPCAISPCRHGQCVAIGGSAICECAKGFYGDFCEISACDDFNCENNGKCVLNEYHYPVCKCQEGFEGFFCEAEIVPENPCVADPCFNGAACQTEGSGFTCNCTTGFIGRLCEESVPTQVWCFEKPLDILFVVDRSTSMRGENQFFDASKAWIENFIGEFDLSLVKIGVITYSNNATLDIPLKNHLLEKITKRMDGIELDEKVGSDLSDAANLVRKVVSRRDEDSDAESIVIILSDFWDSGFEVPEFLSDTPFSALATLRTSVISVGLGEAPNEIIGQITALNQADNFMKAQTPDDLMNPDFINAITRKVCYSDGREMDGIWAELESQRFDEEFDVENFEDLRRESLKQDRKRIRRSISDTSA</sequence>
<dbReference type="OrthoDB" id="382013at2759"/>
<feature type="domain" description="VWFA" evidence="5">
    <location>
        <begin position="524"/>
        <end position="702"/>
    </location>
</feature>
<evidence type="ECO:0008006" key="8">
    <source>
        <dbReference type="Google" id="ProtNLM"/>
    </source>
</evidence>
<keyword evidence="1 2" id="KW-1015">Disulfide bond</keyword>
<keyword evidence="7" id="KW-1185">Reference proteome</keyword>
<dbReference type="InParanoid" id="E4XUB6"/>
<keyword evidence="2" id="KW-0245">EGF-like domain</keyword>
<name>E4XUB6_OIKDI</name>
<proteinExistence type="predicted"/>
<evidence type="ECO:0000313" key="7">
    <source>
        <dbReference type="Proteomes" id="UP000001307"/>
    </source>
</evidence>
<protein>
    <recommendedName>
        <fullName evidence="8">VWFA domain-containing protein</fullName>
    </recommendedName>
</protein>